<protein>
    <submittedName>
        <fullName evidence="1">Uncharacterized protein</fullName>
    </submittedName>
</protein>
<proteinExistence type="predicted"/>
<dbReference type="EMBL" id="QTSX02003607">
    <property type="protein sequence ID" value="KAJ9069817.1"/>
    <property type="molecule type" value="Genomic_DNA"/>
</dbReference>
<gene>
    <name evidence="1" type="ORF">DSO57_1014701</name>
</gene>
<reference evidence="1" key="1">
    <citation type="submission" date="2022-04" db="EMBL/GenBank/DDBJ databases">
        <title>Genome of the entomopathogenic fungus Entomophthora muscae.</title>
        <authorList>
            <person name="Elya C."/>
            <person name="Lovett B.R."/>
            <person name="Lee E."/>
            <person name="Macias A.M."/>
            <person name="Hajek A.E."/>
            <person name="De Bivort B.L."/>
            <person name="Kasson M.T."/>
            <person name="De Fine Licht H.H."/>
            <person name="Stajich J.E."/>
        </authorList>
    </citation>
    <scope>NUCLEOTIDE SEQUENCE</scope>
    <source>
        <strain evidence="1">Berkeley</strain>
    </source>
</reference>
<evidence type="ECO:0000313" key="1">
    <source>
        <dbReference type="EMBL" id="KAJ9069817.1"/>
    </source>
</evidence>
<evidence type="ECO:0000313" key="2">
    <source>
        <dbReference type="Proteomes" id="UP001165960"/>
    </source>
</evidence>
<sequence>MLFQAAATSVELPKSTKVAALKVALDSTGANLLPWSKHLLLLFEFVSCLRNYTVASSLENCEFNSDTSSLNLNLNPEANTSFSTLKNGPSKNNDSQSASAANSPKPDTCYELCV</sequence>
<organism evidence="1 2">
    <name type="scientific">Entomophthora muscae</name>
    <dbReference type="NCBI Taxonomy" id="34485"/>
    <lineage>
        <taxon>Eukaryota</taxon>
        <taxon>Fungi</taxon>
        <taxon>Fungi incertae sedis</taxon>
        <taxon>Zoopagomycota</taxon>
        <taxon>Entomophthoromycotina</taxon>
        <taxon>Entomophthoromycetes</taxon>
        <taxon>Entomophthorales</taxon>
        <taxon>Entomophthoraceae</taxon>
        <taxon>Entomophthora</taxon>
    </lineage>
</organism>
<name>A0ACC2T5H4_9FUNG</name>
<accession>A0ACC2T5H4</accession>
<comment type="caution">
    <text evidence="1">The sequence shown here is derived from an EMBL/GenBank/DDBJ whole genome shotgun (WGS) entry which is preliminary data.</text>
</comment>
<keyword evidence="2" id="KW-1185">Reference proteome</keyword>
<dbReference type="Proteomes" id="UP001165960">
    <property type="component" value="Unassembled WGS sequence"/>
</dbReference>